<dbReference type="InterPro" id="IPR038555">
    <property type="entry name" value="Zincin_1_sf"/>
</dbReference>
<name>A0A2U0SBK3_9SPHN</name>
<dbReference type="AlphaFoldDB" id="A0A2U0SBK3"/>
<dbReference type="Pfam" id="PF06262">
    <property type="entry name" value="Zincin_1"/>
    <property type="match status" value="1"/>
</dbReference>
<gene>
    <name evidence="2" type="ORF">DD559_04975</name>
</gene>
<dbReference type="Proteomes" id="UP000245890">
    <property type="component" value="Unassembled WGS sequence"/>
</dbReference>
<protein>
    <submittedName>
        <fullName evidence="2">Neutral zinc metallopeptidase</fullName>
    </submittedName>
</protein>
<comment type="caution">
    <text evidence="2">The sequence shown here is derived from an EMBL/GenBank/DDBJ whole genome shotgun (WGS) entry which is preliminary data.</text>
</comment>
<proteinExistence type="predicted"/>
<dbReference type="EMBL" id="QENQ01000001">
    <property type="protein sequence ID" value="PVX28758.1"/>
    <property type="molecule type" value="Genomic_DNA"/>
</dbReference>
<reference evidence="2 3" key="1">
    <citation type="submission" date="2018-05" db="EMBL/GenBank/DDBJ databases">
        <title>Description of Sphingomonas pokkalii sp nov, isolated from the rhizosphere of saline tolerant pokkali rice and its draft genome analysis.</title>
        <authorList>
            <person name="Menon R."/>
            <person name="Kumari S."/>
            <person name="Rameshkumar N."/>
        </authorList>
    </citation>
    <scope>NUCLEOTIDE SEQUENCE [LARGE SCALE GENOMIC DNA]</scope>
    <source>
        <strain evidence="2 3">L3B27</strain>
    </source>
</reference>
<dbReference type="CDD" id="cd12952">
    <property type="entry name" value="MMP_ACEL2062"/>
    <property type="match status" value="1"/>
</dbReference>
<accession>A0A2U0SBK3</accession>
<dbReference type="SUPFAM" id="SSF55486">
    <property type="entry name" value="Metalloproteases ('zincins'), catalytic domain"/>
    <property type="match status" value="1"/>
</dbReference>
<evidence type="ECO:0000313" key="3">
    <source>
        <dbReference type="Proteomes" id="UP000245890"/>
    </source>
</evidence>
<dbReference type="InterPro" id="IPR010428">
    <property type="entry name" value="Zincin_1"/>
</dbReference>
<keyword evidence="3" id="KW-1185">Reference proteome</keyword>
<dbReference type="Gene3D" id="3.30.2010.20">
    <property type="match status" value="1"/>
</dbReference>
<evidence type="ECO:0000256" key="1">
    <source>
        <dbReference type="SAM" id="MobiDB-lite"/>
    </source>
</evidence>
<evidence type="ECO:0000313" key="2">
    <source>
        <dbReference type="EMBL" id="PVX28758.1"/>
    </source>
</evidence>
<feature type="region of interest" description="Disordered" evidence="1">
    <location>
        <begin position="1"/>
        <end position="20"/>
    </location>
</feature>
<organism evidence="2 3">
    <name type="scientific">Sphingomonas pokkalii</name>
    <dbReference type="NCBI Taxonomy" id="2175090"/>
    <lineage>
        <taxon>Bacteria</taxon>
        <taxon>Pseudomonadati</taxon>
        <taxon>Pseudomonadota</taxon>
        <taxon>Alphaproteobacteria</taxon>
        <taxon>Sphingomonadales</taxon>
        <taxon>Sphingomonadaceae</taxon>
        <taxon>Sphingomonas</taxon>
    </lineage>
</organism>
<sequence length="151" mass="16435">MLSPPCSHSARPPMHSVMPEQAPTFAPDAALIECLARAALARIPEPFQTHLADVVLLVEEFADEETLDALGIDDPFALSGLYHGRPIGEKSAFDSGGLPDRIHLYRRAILDEWVETGESLERLVQHVVVHEVGHHFGLSDGDMHALEDAAG</sequence>